<comment type="catalytic activity">
    <reaction evidence="7">
        <text>a 2'-deoxyadenosine in DNA + S-adenosyl-L-methionine = an N(6)-methyl-2'-deoxyadenosine in DNA + S-adenosyl-L-homocysteine + H(+)</text>
        <dbReference type="Rhea" id="RHEA:15197"/>
        <dbReference type="Rhea" id="RHEA-COMP:12418"/>
        <dbReference type="Rhea" id="RHEA-COMP:12419"/>
        <dbReference type="ChEBI" id="CHEBI:15378"/>
        <dbReference type="ChEBI" id="CHEBI:57856"/>
        <dbReference type="ChEBI" id="CHEBI:59789"/>
        <dbReference type="ChEBI" id="CHEBI:90615"/>
        <dbReference type="ChEBI" id="CHEBI:90616"/>
        <dbReference type="EC" id="2.1.1.72"/>
    </reaction>
</comment>
<keyword evidence="10" id="KW-1185">Reference proteome</keyword>
<dbReference type="GO" id="GO:0009307">
    <property type="term" value="P:DNA restriction-modification system"/>
    <property type="evidence" value="ECO:0007669"/>
    <property type="project" value="UniProtKB-KW"/>
</dbReference>
<keyword evidence="9" id="KW-0378">Hydrolase</keyword>
<evidence type="ECO:0000259" key="8">
    <source>
        <dbReference type="Pfam" id="PF02384"/>
    </source>
</evidence>
<evidence type="ECO:0000313" key="9">
    <source>
        <dbReference type="EMBL" id="PAU75293.1"/>
    </source>
</evidence>
<dbReference type="EMBL" id="NSKB01000007">
    <property type="protein sequence ID" value="PAU75293.1"/>
    <property type="molecule type" value="Genomic_DNA"/>
</dbReference>
<proteinExistence type="inferred from homology"/>
<dbReference type="PROSITE" id="PS00092">
    <property type="entry name" value="N6_MTASE"/>
    <property type="match status" value="1"/>
</dbReference>
<dbReference type="GO" id="GO:0032259">
    <property type="term" value="P:methylation"/>
    <property type="evidence" value="ECO:0007669"/>
    <property type="project" value="UniProtKB-KW"/>
</dbReference>
<reference evidence="9 10" key="1">
    <citation type="submission" date="2017-08" db="EMBL/GenBank/DDBJ databases">
        <title>Halomonas alkalisoli sp. nov., isolated from saline alkaline soil.</title>
        <authorList>
            <person name="Wang D."/>
            <person name="Zhang G."/>
        </authorList>
    </citation>
    <scope>NUCLEOTIDE SEQUENCE [LARGE SCALE GENOMIC DNA]</scope>
    <source>
        <strain evidence="9 10">WRN001</strain>
    </source>
</reference>
<keyword evidence="3" id="KW-0489">Methyltransferase</keyword>
<organism evidence="9 10">
    <name type="scientific">Halomonas salipaludis</name>
    <dbReference type="NCBI Taxonomy" id="2032625"/>
    <lineage>
        <taxon>Bacteria</taxon>
        <taxon>Pseudomonadati</taxon>
        <taxon>Pseudomonadota</taxon>
        <taxon>Gammaproteobacteria</taxon>
        <taxon>Oceanospirillales</taxon>
        <taxon>Halomonadaceae</taxon>
        <taxon>Halomonas</taxon>
    </lineage>
</organism>
<feature type="domain" description="DNA methylase adenine-specific" evidence="8">
    <location>
        <begin position="281"/>
        <end position="587"/>
    </location>
</feature>
<dbReference type="Pfam" id="PF02384">
    <property type="entry name" value="N6_Mtase"/>
    <property type="match status" value="1"/>
</dbReference>
<dbReference type="RefSeq" id="WP_095622488.1">
    <property type="nucleotide sequence ID" value="NZ_NSKB01000007.1"/>
</dbReference>
<dbReference type="GO" id="GO:0003677">
    <property type="term" value="F:DNA binding"/>
    <property type="evidence" value="ECO:0007669"/>
    <property type="project" value="InterPro"/>
</dbReference>
<dbReference type="InterPro" id="IPR050953">
    <property type="entry name" value="N4_N6_ade-DNA_methylase"/>
</dbReference>
<dbReference type="InterPro" id="IPR002052">
    <property type="entry name" value="DNA_methylase_N6_adenine_CS"/>
</dbReference>
<comment type="caution">
    <text evidence="9">The sequence shown here is derived from an EMBL/GenBank/DDBJ whole genome shotgun (WGS) entry which is preliminary data.</text>
</comment>
<dbReference type="InterPro" id="IPR029063">
    <property type="entry name" value="SAM-dependent_MTases_sf"/>
</dbReference>
<evidence type="ECO:0000256" key="6">
    <source>
        <dbReference type="ARBA" id="ARBA00022747"/>
    </source>
</evidence>
<dbReference type="PRINTS" id="PR00507">
    <property type="entry name" value="N12N6MTFRASE"/>
</dbReference>
<keyword evidence="9" id="KW-0255">Endonuclease</keyword>
<dbReference type="PANTHER" id="PTHR33841">
    <property type="entry name" value="DNA METHYLTRANSFERASE YEEA-RELATED"/>
    <property type="match status" value="1"/>
</dbReference>
<keyword evidence="4" id="KW-0808">Transferase</keyword>
<evidence type="ECO:0000256" key="4">
    <source>
        <dbReference type="ARBA" id="ARBA00022679"/>
    </source>
</evidence>
<evidence type="ECO:0000256" key="3">
    <source>
        <dbReference type="ARBA" id="ARBA00022603"/>
    </source>
</evidence>
<dbReference type="OrthoDB" id="9782445at2"/>
<dbReference type="GO" id="GO:0008170">
    <property type="term" value="F:N-methyltransferase activity"/>
    <property type="evidence" value="ECO:0007669"/>
    <property type="project" value="InterPro"/>
</dbReference>
<evidence type="ECO:0000313" key="10">
    <source>
        <dbReference type="Proteomes" id="UP000217771"/>
    </source>
</evidence>
<keyword evidence="9" id="KW-0540">Nuclease</keyword>
<dbReference type="PANTHER" id="PTHR33841:SF5">
    <property type="entry name" value="DNA METHYLASE (MODIFICATION METHYLASE) (METHYLTRANSFERASE)-RELATED"/>
    <property type="match status" value="1"/>
</dbReference>
<name>A0A2A2ESM5_9GAMM</name>
<sequence>MDVLLEFGAPSESCVDLHDEQDVRRLRYTDLVRNRQTPLVDYVVEQQAQALLYVVDQARLRHDDVPITRLQRTLAMRGEPAWLGVLKPGRLDIYATDLQPAAAVEPVWFSRDSQEAPSILPRLAQGESLAPPATLRLRDALLDLMTDAGEALRGLGVSTHEAIALTGRALFLRYLIGRKIVLPDHLPKIAPSAASLDACMSNDATLAETNLWLDNTFNGDLLALPETDYAAYFRQLVQQHGQAVTQPLSAILTLDTAIEPGVSQRRLAWGDLDFDHLPIGLLSETYEELIHRFDKSARHATSVYYTPYHIAEYMAEEAFHGLPEGSEARLLDPACGAGVFLVAGLRKLVELRFRETGERPTREQIRGILHQQVVGFDTNGHARTLAALALYLTALELDPHPAPVEALRFKKLEGSALIDVADPGSQTGELVPMAGSLGDHVFDHYRDTFDVVIGNPPWTSLSVKYGAIDCIFTRRCREVAARRGLDKIAANYHNPDRVPDLPFVWGAMAWAKPGGRIALALAGRWLFKQSSKGVAARNALFEALKVTGILNGAALRQTQVWPSVDQPFCLLFADNVLPEPNDQFVFVSPHYEPDLNDKGLLRVDASDASPVAFSLVMSTPAALKTLYRGTVLDMAIVNKIKQRAKSTIGDYWKASSGLNKGRGFQVASRAQDDTFLDGKPELQADYDRHPFRVLNQTLDGYIPRGLHRTRAPEIYKAPLLLVREASRQDRGRGRALISDSDLAYSESFCGYSGAEHPQGDFLIRYLLVAIHSQLFEYAALMTSGKFGVEREAFQVLDIDRFPFIPPETLSNEQRQSIAICAQQLIDNEPDWPMLDRSVAQLYGLSLADQQVVSDTLAINAPYASARDRGLAHISKQQAQIFIDSLEKDLAAVFEVGGHSVRVQSLNSASEALPWRFFSISLDEAAPPPGLPEQWVNQAGGLGVSRITLLSADQSSLIVGLLNRYRYWTQSQARLLASELIWEFGARLEELSQQCED</sequence>
<dbReference type="GO" id="GO:0009007">
    <property type="term" value="F:site-specific DNA-methyltransferase (adenine-specific) activity"/>
    <property type="evidence" value="ECO:0007669"/>
    <property type="project" value="UniProtKB-EC"/>
</dbReference>
<dbReference type="Proteomes" id="UP000217771">
    <property type="component" value="Unassembled WGS sequence"/>
</dbReference>
<dbReference type="InterPro" id="IPR003356">
    <property type="entry name" value="DNA_methylase_A-5"/>
</dbReference>
<dbReference type="Gene3D" id="3.40.50.150">
    <property type="entry name" value="Vaccinia Virus protein VP39"/>
    <property type="match status" value="1"/>
</dbReference>
<dbReference type="GO" id="GO:0004519">
    <property type="term" value="F:endonuclease activity"/>
    <property type="evidence" value="ECO:0007669"/>
    <property type="project" value="UniProtKB-KW"/>
</dbReference>
<protein>
    <recommendedName>
        <fullName evidence="2">site-specific DNA-methyltransferase (adenine-specific)</fullName>
        <ecNumber evidence="2">2.1.1.72</ecNumber>
    </recommendedName>
</protein>
<dbReference type="EC" id="2.1.1.72" evidence="2"/>
<evidence type="ECO:0000256" key="1">
    <source>
        <dbReference type="ARBA" id="ARBA00006594"/>
    </source>
</evidence>
<evidence type="ECO:0000256" key="2">
    <source>
        <dbReference type="ARBA" id="ARBA00011900"/>
    </source>
</evidence>
<accession>A0A2A2ESM5</accession>
<keyword evidence="6" id="KW-0680">Restriction system</keyword>
<dbReference type="SUPFAM" id="SSF53335">
    <property type="entry name" value="S-adenosyl-L-methionine-dependent methyltransferases"/>
    <property type="match status" value="1"/>
</dbReference>
<evidence type="ECO:0000256" key="5">
    <source>
        <dbReference type="ARBA" id="ARBA00022691"/>
    </source>
</evidence>
<comment type="similarity">
    <text evidence="1">Belongs to the N(4)/N(6)-methyltransferase family.</text>
</comment>
<evidence type="ECO:0000256" key="7">
    <source>
        <dbReference type="ARBA" id="ARBA00047942"/>
    </source>
</evidence>
<dbReference type="AlphaFoldDB" id="A0A2A2ESM5"/>
<gene>
    <name evidence="9" type="ORF">CK498_19325</name>
</gene>
<keyword evidence="5" id="KW-0949">S-adenosyl-L-methionine</keyword>